<keyword evidence="7" id="KW-0408">Iron</keyword>
<keyword evidence="8" id="KW-0406">Ion transport</keyword>
<evidence type="ECO:0000313" key="13">
    <source>
        <dbReference type="Proteomes" id="UP000215289"/>
    </source>
</evidence>
<dbReference type="Gene3D" id="1.20.1250.20">
    <property type="entry name" value="MFS general substrate transporter like domains"/>
    <property type="match status" value="2"/>
</dbReference>
<comment type="caution">
    <text evidence="12">The sequence shown here is derived from an EMBL/GenBank/DDBJ whole genome shotgun (WGS) entry which is preliminary data.</text>
</comment>
<evidence type="ECO:0000256" key="6">
    <source>
        <dbReference type="ARBA" id="ARBA00022989"/>
    </source>
</evidence>
<evidence type="ECO:0000256" key="8">
    <source>
        <dbReference type="ARBA" id="ARBA00023065"/>
    </source>
</evidence>
<dbReference type="SUPFAM" id="SSF103473">
    <property type="entry name" value="MFS general substrate transporter"/>
    <property type="match status" value="1"/>
</dbReference>
<dbReference type="Gene3D" id="3.30.560.10">
    <property type="entry name" value="Glucose Oxidase, domain 3"/>
    <property type="match status" value="1"/>
</dbReference>
<dbReference type="OrthoDB" id="2241241at2759"/>
<gene>
    <name evidence="12" type="ORF">CFD26_106049</name>
</gene>
<protein>
    <recommendedName>
        <fullName evidence="11">Major facilitator superfamily (MFS) profile domain-containing protein</fullName>
    </recommendedName>
</protein>
<keyword evidence="9 10" id="KW-0472">Membrane</keyword>
<reference evidence="12 13" key="1">
    <citation type="submission" date="2018-08" db="EMBL/GenBank/DDBJ databases">
        <title>Draft genome sequences of two Aspergillus turcosus clinical strains isolated from bronchoalveolar lavage fluid: one azole-susceptible and the other azole-resistant.</title>
        <authorList>
            <person name="Parent-Michaud M."/>
            <person name="Dufresne P.J."/>
            <person name="Fournier E."/>
            <person name="Martineau C."/>
            <person name="Moreira S."/>
            <person name="Perkins V."/>
            <person name="De Repentigny L."/>
            <person name="Dufresne S.F."/>
        </authorList>
    </citation>
    <scope>NUCLEOTIDE SEQUENCE [LARGE SCALE GENOMIC DNA]</scope>
    <source>
        <strain evidence="12">HMR AF 1038</strain>
    </source>
</reference>
<evidence type="ECO:0000256" key="5">
    <source>
        <dbReference type="ARBA" id="ARBA00022692"/>
    </source>
</evidence>
<keyword evidence="3" id="KW-0813">Transport</keyword>
<feature type="transmembrane region" description="Helical" evidence="10">
    <location>
        <begin position="185"/>
        <end position="204"/>
    </location>
</feature>
<dbReference type="GO" id="GO:0015343">
    <property type="term" value="F:siderophore-iron transmembrane transporter activity"/>
    <property type="evidence" value="ECO:0007669"/>
    <property type="project" value="TreeGrafter"/>
</dbReference>
<feature type="transmembrane region" description="Helical" evidence="10">
    <location>
        <begin position="128"/>
        <end position="146"/>
    </location>
</feature>
<dbReference type="Pfam" id="PF07690">
    <property type="entry name" value="MFS_1"/>
    <property type="match status" value="2"/>
</dbReference>
<dbReference type="PANTHER" id="PTHR23501">
    <property type="entry name" value="MAJOR FACILITATOR SUPERFAMILY"/>
    <property type="match status" value="1"/>
</dbReference>
<evidence type="ECO:0000259" key="11">
    <source>
        <dbReference type="PROSITE" id="PS50850"/>
    </source>
</evidence>
<accession>A0A3R7JEK8</accession>
<dbReference type="InterPro" id="IPR020846">
    <property type="entry name" value="MFS_dom"/>
</dbReference>
<evidence type="ECO:0000256" key="2">
    <source>
        <dbReference type="ARBA" id="ARBA00008335"/>
    </source>
</evidence>
<name>A0A3R7JEK8_9EURO</name>
<dbReference type="InterPro" id="IPR011701">
    <property type="entry name" value="MFS"/>
</dbReference>
<proteinExistence type="inferred from homology"/>
<dbReference type="InterPro" id="IPR036259">
    <property type="entry name" value="MFS_trans_sf"/>
</dbReference>
<evidence type="ECO:0000313" key="12">
    <source>
        <dbReference type="EMBL" id="RLL96019.1"/>
    </source>
</evidence>
<evidence type="ECO:0000256" key="9">
    <source>
        <dbReference type="ARBA" id="ARBA00023136"/>
    </source>
</evidence>
<comment type="subcellular location">
    <subcellularLocation>
        <location evidence="1">Membrane</location>
        <topology evidence="1">Multi-pass membrane protein</topology>
    </subcellularLocation>
</comment>
<dbReference type="PANTHER" id="PTHR23501:SF200">
    <property type="entry name" value="TRANSPORTER, PUTATIVE (AFU_ORTHOLOGUE AFUA_3G01360)-RELATED"/>
    <property type="match status" value="1"/>
</dbReference>
<feature type="transmembrane region" description="Helical" evidence="10">
    <location>
        <begin position="539"/>
        <end position="558"/>
    </location>
</feature>
<organism evidence="12 13">
    <name type="scientific">Aspergillus turcosus</name>
    <dbReference type="NCBI Taxonomy" id="1245748"/>
    <lineage>
        <taxon>Eukaryota</taxon>
        <taxon>Fungi</taxon>
        <taxon>Dikarya</taxon>
        <taxon>Ascomycota</taxon>
        <taxon>Pezizomycotina</taxon>
        <taxon>Eurotiomycetes</taxon>
        <taxon>Eurotiomycetidae</taxon>
        <taxon>Eurotiales</taxon>
        <taxon>Aspergillaceae</taxon>
        <taxon>Aspergillus</taxon>
        <taxon>Aspergillus subgen. Fumigati</taxon>
    </lineage>
</organism>
<feature type="transmembrane region" description="Helical" evidence="10">
    <location>
        <begin position="259"/>
        <end position="282"/>
    </location>
</feature>
<dbReference type="GO" id="GO:0005886">
    <property type="term" value="C:plasma membrane"/>
    <property type="evidence" value="ECO:0007669"/>
    <property type="project" value="TreeGrafter"/>
</dbReference>
<feature type="transmembrane region" description="Helical" evidence="10">
    <location>
        <begin position="431"/>
        <end position="454"/>
    </location>
</feature>
<evidence type="ECO:0000256" key="7">
    <source>
        <dbReference type="ARBA" id="ARBA00023004"/>
    </source>
</evidence>
<feature type="transmembrane region" description="Helical" evidence="10">
    <location>
        <begin position="400"/>
        <end position="419"/>
    </location>
</feature>
<evidence type="ECO:0000256" key="1">
    <source>
        <dbReference type="ARBA" id="ARBA00004141"/>
    </source>
</evidence>
<feature type="transmembrane region" description="Helical" evidence="10">
    <location>
        <begin position="152"/>
        <end position="173"/>
    </location>
</feature>
<feature type="domain" description="Major facilitator superfamily (MFS) profile" evidence="11">
    <location>
        <begin position="63"/>
        <end position="561"/>
    </location>
</feature>
<feature type="transmembrane region" description="Helical" evidence="10">
    <location>
        <begin position="294"/>
        <end position="314"/>
    </location>
</feature>
<dbReference type="AlphaFoldDB" id="A0A3R7JEK8"/>
<dbReference type="PROSITE" id="PS50850">
    <property type="entry name" value="MFS"/>
    <property type="match status" value="1"/>
</dbReference>
<sequence length="841" mass="91794">MCLDTRIIQKTDPIEDHLSGPVDGLDNTHNDVIQLNYECPEGVSVTRIEAIDAVSDPRTKYVLYAGLAMVMTIFELDNSTVSTYRNFAASEFNQLSMLATLNTVTSIISAVSKPPIAKLSDVLGRAEAYIITVTCYVLSYILCASAKSFDTYAGGCVLYALGQAGTSILNVIVISDISSMRWRGLVYNILYLPFLVTPWISAFIVDSVVNGIGWRWGIGMFAILMPFCASVIIISLLVFQHRAKKAGSVVCRRPSLYDFCSGIDLGGIVILTCGFSSLLIPITLAATTTSRWKTLWIDALIVLGAVFLACLYPYEKYIAKHPVIPVRYFHSLSVLVPVALACIDNIGFGTTHTYLYAWSMVSHNFSPRNAQFLSWTSGVMQALAGMCIGLLMYRLRRYKWIAVAGAIVRMIGYGLMIRLRTNTSSLAELFIVQLIQGLGSGIIETVSIVAAQICVTHSELAQVTSLVMLGSFVGNAIGSAIAGGIYTGALRERLHVRLGGAVGEETLDQLYNSITGALPVWGTSERVAVNQAYSDVMGYISYAALAVSAPVVLLTLVLPDKRLGDGHNLVQESQLADIPMPDADGIPTRQQAIELLVKPSRPACASTVEPDIHHWGTLEEDRLLLDPKFLLFWAAKNGRKETIGKIQTFMQHEQTEIDPVLKARVLMVATRQPRAAGSMAYGTDSLHHRDKHLIRGSPQDLIATRSNTEFIYTSSVSYTGQGTYHSHPTTSDIFGSNTTNVANKINNNLANYTAQVSAASNSTMSAANLLSLFKIQYEIIDVASLILPSSGDSRLLSRDTLHLTTAKPFRAFELPFRGREDVSYFRLGAEGADPWMERVGG</sequence>
<feature type="transmembrane region" description="Helical" evidence="10">
    <location>
        <begin position="216"/>
        <end position="239"/>
    </location>
</feature>
<dbReference type="EMBL" id="NIDN02000128">
    <property type="protein sequence ID" value="RLL96019.1"/>
    <property type="molecule type" value="Genomic_DNA"/>
</dbReference>
<dbReference type="Proteomes" id="UP000215289">
    <property type="component" value="Unassembled WGS sequence"/>
</dbReference>
<dbReference type="FunFam" id="1.20.1250.20:FF:000611">
    <property type="entry name" value="Siderochrome-iron transporter MirC"/>
    <property type="match status" value="1"/>
</dbReference>
<keyword evidence="13" id="KW-1185">Reference proteome</keyword>
<feature type="transmembrane region" description="Helical" evidence="10">
    <location>
        <begin position="334"/>
        <end position="357"/>
    </location>
</feature>
<dbReference type="STRING" id="1245748.A0A3R7JEK8"/>
<evidence type="ECO:0000256" key="10">
    <source>
        <dbReference type="SAM" id="Phobius"/>
    </source>
</evidence>
<keyword evidence="6 10" id="KW-1133">Transmembrane helix</keyword>
<comment type="similarity">
    <text evidence="2">Belongs to the major facilitator superfamily.</text>
</comment>
<evidence type="ECO:0000256" key="4">
    <source>
        <dbReference type="ARBA" id="ARBA00022496"/>
    </source>
</evidence>
<keyword evidence="4" id="KW-0410">Iron transport</keyword>
<feature type="transmembrane region" description="Helical" evidence="10">
    <location>
        <begin position="466"/>
        <end position="489"/>
    </location>
</feature>
<feature type="transmembrane region" description="Helical" evidence="10">
    <location>
        <begin position="372"/>
        <end position="393"/>
    </location>
</feature>
<keyword evidence="5 10" id="KW-0812">Transmembrane</keyword>
<evidence type="ECO:0000256" key="3">
    <source>
        <dbReference type="ARBA" id="ARBA00022448"/>
    </source>
</evidence>